<dbReference type="EMBL" id="BMPE01000031">
    <property type="protein sequence ID" value="GGL19091.1"/>
    <property type="molecule type" value="Genomic_DNA"/>
</dbReference>
<dbReference type="Gene3D" id="1.25.40.10">
    <property type="entry name" value="Tetratricopeptide repeat domain"/>
    <property type="match status" value="2"/>
</dbReference>
<evidence type="ECO:0000313" key="2">
    <source>
        <dbReference type="EMBL" id="GGL19091.1"/>
    </source>
</evidence>
<keyword evidence="3" id="KW-1185">Reference proteome</keyword>
<sequence>MQAEHDFSQGRYPQVISDLAGIRPLSPRAWALLGISHLRLGQLHDAEPVLQRALALGDAEAAVEYGNLLRAQGRFADANRHFVAHEPEPGTELHARWRRWMGVTAFQAGHVEDGIDSVERAARAYLALGDEDGAARTSVSLARMLVRSGHTDRAARLYRSLLPTLPAEPNPLPRLTALAGWLDLLLAGGDEASRDEVMLEASALLRATPSEHARLPVMACLAQLHAREGHARQSAAVLQDMLTLTVGLQGYEARAWVHAHLAEHHARQGRLSEAHAQLRQVPQVDQPSAHVCFVQGLIAARQGLWSKARPAFEGALRQATDERRALLAARAQLHLASALYADAQPEALQVLEEAADRLLRLDLTAALHADLADCAEVLYAGLLDPYLAALAAPLRPGRGPLRAGALQADTLHLELITLGRPAVRLEGETLPVSSDTTALLVLLAQKPGLTRSDLERLLYPDKAPTAATAAVKAHLLEVRRSLGAGTLLRSGPYHEQQYRLAPHLAVTVDADVLEGALQSGRTPLVLATCQGPFLPDHPSDWAAEQREHLQAKVSAYVMAEAATTRRRQAHPEAEQLCSTYLSAHPDDLAVHAERVAAARSLRDPLKRQTAEVQARQAGLDV</sequence>
<dbReference type="Gene3D" id="1.10.10.10">
    <property type="entry name" value="Winged helix-like DNA-binding domain superfamily/Winged helix DNA-binding domain"/>
    <property type="match status" value="1"/>
</dbReference>
<evidence type="ECO:0000256" key="1">
    <source>
        <dbReference type="PROSITE-ProRule" id="PRU00339"/>
    </source>
</evidence>
<dbReference type="InterPro" id="IPR036388">
    <property type="entry name" value="WH-like_DNA-bd_sf"/>
</dbReference>
<keyword evidence="1" id="KW-0802">TPR repeat</keyword>
<reference evidence="3" key="1">
    <citation type="journal article" date="2019" name="Int. J. Syst. Evol. Microbiol.">
        <title>The Global Catalogue of Microorganisms (GCM) 10K type strain sequencing project: providing services to taxonomists for standard genome sequencing and annotation.</title>
        <authorList>
            <consortium name="The Broad Institute Genomics Platform"/>
            <consortium name="The Broad Institute Genome Sequencing Center for Infectious Disease"/>
            <person name="Wu L."/>
            <person name="Ma J."/>
        </authorList>
    </citation>
    <scope>NUCLEOTIDE SEQUENCE [LARGE SCALE GENOMIC DNA]</scope>
    <source>
        <strain evidence="3">JCM 19173</strain>
    </source>
</reference>
<feature type="repeat" description="TPR" evidence="1">
    <location>
        <begin position="27"/>
        <end position="60"/>
    </location>
</feature>
<dbReference type="PROSITE" id="PS50005">
    <property type="entry name" value="TPR"/>
    <property type="match status" value="1"/>
</dbReference>
<dbReference type="InterPro" id="IPR051677">
    <property type="entry name" value="AfsR-DnrI-RedD_regulator"/>
</dbReference>
<dbReference type="InterPro" id="IPR011990">
    <property type="entry name" value="TPR-like_helical_dom_sf"/>
</dbReference>
<dbReference type="RefSeq" id="WP_189070994.1">
    <property type="nucleotide sequence ID" value="NZ_BMPE01000031.1"/>
</dbReference>
<dbReference type="PANTHER" id="PTHR35807">
    <property type="entry name" value="TRANSCRIPTIONAL REGULATOR REDD-RELATED"/>
    <property type="match status" value="1"/>
</dbReference>
<evidence type="ECO:0000313" key="3">
    <source>
        <dbReference type="Proteomes" id="UP000604341"/>
    </source>
</evidence>
<name>A0ABQ2FRA7_9DEIO</name>
<dbReference type="InterPro" id="IPR019734">
    <property type="entry name" value="TPR_rpt"/>
</dbReference>
<comment type="caution">
    <text evidence="2">The sequence shown here is derived from an EMBL/GenBank/DDBJ whole genome shotgun (WGS) entry which is preliminary data.</text>
</comment>
<proteinExistence type="predicted"/>
<dbReference type="SUPFAM" id="SSF48452">
    <property type="entry name" value="TPR-like"/>
    <property type="match status" value="2"/>
</dbReference>
<gene>
    <name evidence="2" type="ORF">GCM10010844_42590</name>
</gene>
<protein>
    <submittedName>
        <fullName evidence="2">Uncharacterized protein</fullName>
    </submittedName>
</protein>
<dbReference type="PANTHER" id="PTHR35807:SF1">
    <property type="entry name" value="TRANSCRIPTIONAL REGULATOR REDD"/>
    <property type="match status" value="1"/>
</dbReference>
<accession>A0ABQ2FRA7</accession>
<dbReference type="Proteomes" id="UP000604341">
    <property type="component" value="Unassembled WGS sequence"/>
</dbReference>
<organism evidence="2 3">
    <name type="scientific">Deinococcus radiotolerans</name>
    <dbReference type="NCBI Taxonomy" id="1309407"/>
    <lineage>
        <taxon>Bacteria</taxon>
        <taxon>Thermotogati</taxon>
        <taxon>Deinococcota</taxon>
        <taxon>Deinococci</taxon>
        <taxon>Deinococcales</taxon>
        <taxon>Deinococcaceae</taxon>
        <taxon>Deinococcus</taxon>
    </lineage>
</organism>